<dbReference type="STRING" id="131310.A0A0N4Z9D6"/>
<dbReference type="SUPFAM" id="SSF50978">
    <property type="entry name" value="WD40 repeat-like"/>
    <property type="match status" value="1"/>
</dbReference>
<organism evidence="7 8">
    <name type="scientific">Parastrongyloides trichosuri</name>
    <name type="common">Possum-specific nematode worm</name>
    <dbReference type="NCBI Taxonomy" id="131310"/>
    <lineage>
        <taxon>Eukaryota</taxon>
        <taxon>Metazoa</taxon>
        <taxon>Ecdysozoa</taxon>
        <taxon>Nematoda</taxon>
        <taxon>Chromadorea</taxon>
        <taxon>Rhabditida</taxon>
        <taxon>Tylenchina</taxon>
        <taxon>Panagrolaimomorpha</taxon>
        <taxon>Strongyloidoidea</taxon>
        <taxon>Strongyloididae</taxon>
        <taxon>Parastrongyloides</taxon>
    </lineage>
</organism>
<keyword evidence="4" id="KW-0131">Cell cycle</keyword>
<evidence type="ECO:0000259" key="6">
    <source>
        <dbReference type="Pfam" id="PF24807"/>
    </source>
</evidence>
<dbReference type="GO" id="GO:1990757">
    <property type="term" value="F:ubiquitin ligase activator activity"/>
    <property type="evidence" value="ECO:0007669"/>
    <property type="project" value="TreeGrafter"/>
</dbReference>
<keyword evidence="2 5" id="KW-0853">WD repeat</keyword>
<keyword evidence="7" id="KW-1185">Reference proteome</keyword>
<accession>A0A0N4Z9D6</accession>
<dbReference type="Gene3D" id="2.130.10.10">
    <property type="entry name" value="YVTN repeat-like/Quinoprotein amine dehydrogenase"/>
    <property type="match status" value="1"/>
</dbReference>
<feature type="domain" description="CDC20/Fizzy WD40" evidence="6">
    <location>
        <begin position="118"/>
        <end position="381"/>
    </location>
</feature>
<reference evidence="8" key="1">
    <citation type="submission" date="2017-02" db="UniProtKB">
        <authorList>
            <consortium name="WormBaseParasite"/>
        </authorList>
    </citation>
    <scope>IDENTIFICATION</scope>
</reference>
<name>A0A0N4Z9D6_PARTI</name>
<dbReference type="InterPro" id="IPR056150">
    <property type="entry name" value="WD40_CDC20-Fz"/>
</dbReference>
<dbReference type="PANTHER" id="PTHR19918">
    <property type="entry name" value="CELL DIVISION CYCLE 20 CDC20 FIZZY -RELATED"/>
    <property type="match status" value="1"/>
</dbReference>
<dbReference type="AlphaFoldDB" id="A0A0N4Z9D6"/>
<dbReference type="PANTHER" id="PTHR19918:SF1">
    <property type="entry name" value="FIZZY-RELATED PROTEIN HOMOLOG"/>
    <property type="match status" value="1"/>
</dbReference>
<protein>
    <submittedName>
        <fullName evidence="8">WD_REPEATS_REGION domain-containing protein</fullName>
    </submittedName>
</protein>
<dbReference type="SMART" id="SM00320">
    <property type="entry name" value="WD40"/>
    <property type="match status" value="4"/>
</dbReference>
<evidence type="ECO:0000313" key="7">
    <source>
        <dbReference type="Proteomes" id="UP000038045"/>
    </source>
</evidence>
<sequence length="405" mass="46182">MERNWSLVWKEIFTQSIFKSPNNNNITGKEVVTDNDFIFKLILGNEIFDSEITKINKTMRCNSKKKLFNYSCTNKIDDSIKPYYICPFSDSTINLLMNSKVRKLNILKKERFVSKLHDIRNDFFSQLIDWSITGILAIANKKDIYFYKINLKNIFKFKSCIFDINNIKFNDNGDFLIVSTYNGIIQIFQVETGACLYSKNLHVGIFSNFRCIGTFLSVGKHTGEIVNKDLRAMDKIVSVWKGHESFVCGLDWNHNYEYLISGCCSGVVNVWSQRKNAPICMYKEHSSTVKGISWSPSNVNLFATGGGAKCGKICINDILSGETIKVEKTNSQVNSLLWLKNADCIVTSNGEPKNSLNFWDSSNLTNIESFGGFKGRPLNLVSYRLILYLFLGFITNGRLYGFNIV</sequence>
<evidence type="ECO:0000256" key="5">
    <source>
        <dbReference type="PROSITE-ProRule" id="PRU00221"/>
    </source>
</evidence>
<evidence type="ECO:0000256" key="3">
    <source>
        <dbReference type="ARBA" id="ARBA00022737"/>
    </source>
</evidence>
<comment type="similarity">
    <text evidence="1">Belongs to the WD repeat CDC20/Fizzy family.</text>
</comment>
<evidence type="ECO:0000256" key="1">
    <source>
        <dbReference type="ARBA" id="ARBA00006445"/>
    </source>
</evidence>
<dbReference type="GO" id="GO:1905786">
    <property type="term" value="P:positive regulation of anaphase-promoting complex-dependent catabolic process"/>
    <property type="evidence" value="ECO:0007669"/>
    <property type="project" value="TreeGrafter"/>
</dbReference>
<evidence type="ECO:0000256" key="2">
    <source>
        <dbReference type="ARBA" id="ARBA00022574"/>
    </source>
</evidence>
<dbReference type="GO" id="GO:0031145">
    <property type="term" value="P:anaphase-promoting complex-dependent catabolic process"/>
    <property type="evidence" value="ECO:0007669"/>
    <property type="project" value="TreeGrafter"/>
</dbReference>
<feature type="repeat" description="WD" evidence="5">
    <location>
        <begin position="240"/>
        <end position="272"/>
    </location>
</feature>
<dbReference type="InterPro" id="IPR033010">
    <property type="entry name" value="Cdc20/Fizzy"/>
</dbReference>
<dbReference type="WBParaSite" id="PTRK_0000392600.1">
    <property type="protein sequence ID" value="PTRK_0000392600.1"/>
    <property type="gene ID" value="PTRK_0000392600"/>
</dbReference>
<keyword evidence="3" id="KW-0677">Repeat</keyword>
<dbReference type="Proteomes" id="UP000038045">
    <property type="component" value="Unplaced"/>
</dbReference>
<evidence type="ECO:0000256" key="4">
    <source>
        <dbReference type="ARBA" id="ARBA00023306"/>
    </source>
</evidence>
<proteinExistence type="inferred from homology"/>
<dbReference type="InterPro" id="IPR036322">
    <property type="entry name" value="WD40_repeat_dom_sf"/>
</dbReference>
<dbReference type="GO" id="GO:0005680">
    <property type="term" value="C:anaphase-promoting complex"/>
    <property type="evidence" value="ECO:0007669"/>
    <property type="project" value="TreeGrafter"/>
</dbReference>
<dbReference type="GO" id="GO:0010997">
    <property type="term" value="F:anaphase-promoting complex binding"/>
    <property type="evidence" value="ECO:0007669"/>
    <property type="project" value="InterPro"/>
</dbReference>
<dbReference type="PROSITE" id="PS50082">
    <property type="entry name" value="WD_REPEATS_2"/>
    <property type="match status" value="1"/>
</dbReference>
<dbReference type="InterPro" id="IPR001680">
    <property type="entry name" value="WD40_rpt"/>
</dbReference>
<evidence type="ECO:0000313" key="8">
    <source>
        <dbReference type="WBParaSite" id="PTRK_0000392600.1"/>
    </source>
</evidence>
<dbReference type="InterPro" id="IPR015943">
    <property type="entry name" value="WD40/YVTN_repeat-like_dom_sf"/>
</dbReference>
<dbReference type="Pfam" id="PF24807">
    <property type="entry name" value="WD40_CDC20-Fz"/>
    <property type="match status" value="1"/>
</dbReference>